<accession>A0A7D5SXB6</accession>
<reference evidence="3 4" key="1">
    <citation type="submission" date="2020-07" db="EMBL/GenBank/DDBJ databases">
        <title>Halosimplex litoreum sp. nov. and Halosimplex rubrum sp. nov., isolated from different salt environments.</title>
        <authorList>
            <person name="Cui H."/>
        </authorList>
    </citation>
    <scope>NUCLEOTIDE SEQUENCE [LARGE SCALE GENOMIC DNA]</scope>
    <source>
        <strain evidence="3 4">R2</strain>
    </source>
</reference>
<evidence type="ECO:0000259" key="2">
    <source>
        <dbReference type="Pfam" id="PF13672"/>
    </source>
</evidence>
<proteinExistence type="predicted"/>
<protein>
    <submittedName>
        <fullName evidence="3">Protein phosphatase 2C domain-containing protein</fullName>
    </submittedName>
</protein>
<dbReference type="InterPro" id="IPR036457">
    <property type="entry name" value="PPM-type-like_dom_sf"/>
</dbReference>
<gene>
    <name evidence="3" type="ORF">HZS54_19980</name>
</gene>
<feature type="region of interest" description="Disordered" evidence="1">
    <location>
        <begin position="265"/>
        <end position="330"/>
    </location>
</feature>
<keyword evidence="4" id="KW-1185">Reference proteome</keyword>
<dbReference type="InterPro" id="IPR011009">
    <property type="entry name" value="Kinase-like_dom_sf"/>
</dbReference>
<feature type="domain" description="PPM-type phosphatase" evidence="2">
    <location>
        <begin position="17"/>
        <end position="235"/>
    </location>
</feature>
<dbReference type="Proteomes" id="UP000509346">
    <property type="component" value="Chromosome"/>
</dbReference>
<evidence type="ECO:0000313" key="4">
    <source>
        <dbReference type="Proteomes" id="UP000509346"/>
    </source>
</evidence>
<dbReference type="Gene3D" id="3.60.40.10">
    <property type="entry name" value="PPM-type phosphatase domain"/>
    <property type="match status" value="1"/>
</dbReference>
<dbReference type="GeneID" id="56084919"/>
<dbReference type="InterPro" id="IPR001932">
    <property type="entry name" value="PPM-type_phosphatase-like_dom"/>
</dbReference>
<feature type="region of interest" description="Disordered" evidence="1">
    <location>
        <begin position="543"/>
        <end position="567"/>
    </location>
</feature>
<dbReference type="EMBL" id="CP058909">
    <property type="protein sequence ID" value="QLH83767.1"/>
    <property type="molecule type" value="Genomic_DNA"/>
</dbReference>
<dbReference type="RefSeq" id="WP_179918809.1">
    <property type="nucleotide sequence ID" value="NZ_CP058909.1"/>
</dbReference>
<dbReference type="OrthoDB" id="117514at2157"/>
<dbReference type="SUPFAM" id="SSF81606">
    <property type="entry name" value="PP2C-like"/>
    <property type="match status" value="1"/>
</dbReference>
<evidence type="ECO:0000256" key="1">
    <source>
        <dbReference type="SAM" id="MobiDB-lite"/>
    </source>
</evidence>
<name>A0A7D5SXB6_9EURY</name>
<feature type="compositionally biased region" description="Acidic residues" evidence="1">
    <location>
        <begin position="306"/>
        <end position="318"/>
    </location>
</feature>
<dbReference type="SUPFAM" id="SSF56112">
    <property type="entry name" value="Protein kinase-like (PK-like)"/>
    <property type="match status" value="1"/>
</dbReference>
<dbReference type="Pfam" id="PF13672">
    <property type="entry name" value="PP2C_2"/>
    <property type="match status" value="1"/>
</dbReference>
<dbReference type="KEGG" id="hpel:HZS54_19980"/>
<dbReference type="Gene3D" id="1.10.510.10">
    <property type="entry name" value="Transferase(Phosphotransferase) domain 1"/>
    <property type="match status" value="1"/>
</dbReference>
<sequence length="603" mass="66103">MRAPENEAGPVIGCSVRGPGHETDDIPCQDSWSSAEVGDYIIIAVGDGLGSASHSHVGSDTATQEAVDVLAKRVESNADIDKSTIDEAFRDAFERARSAVREEAAGMDVPASQLQTTLLAAVAGPFGVAGAAVGDGGIVYEHDEEYHLLVECEPKVIDLSSNEVTYPLIDDEWPSFRTDYVPGCDGLVVFSDGVENFAWEDLETASPEFFDGVFEVVRELTDREAASEQLSEILNNENFRRFKDDKTLVVGNFPPDMSVDEIQTDEQQSFGEKDGTGPEDDAHDIEDADEDEDDIGDEDAGRNEEKDEDADQSADTDEETLKLCEPRGQGNENLHEKLEAMIASPPDPEVGRESDPLYAWPEEVVKPAGDDRSIGYRMRISIPSDIENLLETARGHSEPAVKTIDGFVERLLKTIGIRDGSRRDERFETALSLAEAIEELHRAGHAAGSFHHETILDTGGNVVLIECEGFYVQGESESYPGTDFASRYAPPEDPDRPIEAVQRGGRFALGVHIFQLLMNGHHPFHAEGSEAVTGDYEEMIRENPFPYRDPQTGSLAPPEEAPSYTSLPSEVRDRFELCFIEGKLVPELRPSPADWVKTLSTAI</sequence>
<dbReference type="AlphaFoldDB" id="A0A7D5SXB6"/>
<evidence type="ECO:0000313" key="3">
    <source>
        <dbReference type="EMBL" id="QLH83767.1"/>
    </source>
</evidence>
<feature type="compositionally biased region" description="Acidic residues" evidence="1">
    <location>
        <begin position="277"/>
        <end position="298"/>
    </location>
</feature>
<organism evidence="3 4">
    <name type="scientific">Halosimplex pelagicum</name>
    <dbReference type="NCBI Taxonomy" id="869886"/>
    <lineage>
        <taxon>Archaea</taxon>
        <taxon>Methanobacteriati</taxon>
        <taxon>Methanobacteriota</taxon>
        <taxon>Stenosarchaea group</taxon>
        <taxon>Halobacteria</taxon>
        <taxon>Halobacteriales</taxon>
        <taxon>Haloarculaceae</taxon>
        <taxon>Halosimplex</taxon>
    </lineage>
</organism>